<keyword evidence="9" id="KW-1185">Reference proteome</keyword>
<evidence type="ECO:0000256" key="2">
    <source>
        <dbReference type="ARBA" id="ARBA00009324"/>
    </source>
</evidence>
<name>A0ABR2Z3F0_9CHLO</name>
<dbReference type="Proteomes" id="UP001491310">
    <property type="component" value="Unassembled WGS sequence"/>
</dbReference>
<reference evidence="8 9" key="1">
    <citation type="journal article" date="2024" name="Nat. Commun.">
        <title>Phylogenomics reveals the evolutionary origins of lichenization in chlorophyte algae.</title>
        <authorList>
            <person name="Puginier C."/>
            <person name="Libourel C."/>
            <person name="Otte J."/>
            <person name="Skaloud P."/>
            <person name="Haon M."/>
            <person name="Grisel S."/>
            <person name="Petersen M."/>
            <person name="Berrin J.G."/>
            <person name="Delaux P.M."/>
            <person name="Dal Grande F."/>
            <person name="Keller J."/>
        </authorList>
    </citation>
    <scope>NUCLEOTIDE SEQUENCE [LARGE SCALE GENOMIC DNA]</scope>
    <source>
        <strain evidence="8 9">SAG 216-7</strain>
    </source>
</reference>
<keyword evidence="4 6" id="KW-1133">Transmembrane helix</keyword>
<organism evidence="8 9">
    <name type="scientific">Coccomyxa subellipsoidea</name>
    <dbReference type="NCBI Taxonomy" id="248742"/>
    <lineage>
        <taxon>Eukaryota</taxon>
        <taxon>Viridiplantae</taxon>
        <taxon>Chlorophyta</taxon>
        <taxon>core chlorophytes</taxon>
        <taxon>Trebouxiophyceae</taxon>
        <taxon>Trebouxiophyceae incertae sedis</taxon>
        <taxon>Coccomyxaceae</taxon>
        <taxon>Coccomyxa</taxon>
    </lineage>
</organism>
<proteinExistence type="inferred from homology"/>
<protein>
    <recommendedName>
        <fullName evidence="7">Fatty acid hydroxylase domain-containing protein</fullName>
    </recommendedName>
</protein>
<sequence length="283" mass="32310">MSELAVDLLHHAAHLPGYVLSQDVLERELPYLLLAVVAGFAVGVGNYVMEELGFRLCQWLERKGQMRRLAPGAKKLYVEHPLSNIWSVGAPYVVLYYTVARHLWPRLWSNMYISLAPLDVWPFIWFAMVMHDAWFFAVHQMFHKVKPLYKKVHSQHHEIGSAITALGTAFGDASDIGLCFVAFHLVLGIFLSYQQRWNLAAVVLLIVFEVGTNILGHTGYEAPLWLHGLVTAGVGLTPLAATSKAHYLHHIDPRYNRGLYFTWWDRLFCTYREDHPLIFEGAK</sequence>
<feature type="domain" description="Fatty acid hydroxylase" evidence="7">
    <location>
        <begin position="126"/>
        <end position="270"/>
    </location>
</feature>
<dbReference type="PANTHER" id="PTHR11863">
    <property type="entry name" value="STEROL DESATURASE"/>
    <property type="match status" value="1"/>
</dbReference>
<dbReference type="EMBL" id="JALJOT010000001">
    <property type="protein sequence ID" value="KAK9918497.1"/>
    <property type="molecule type" value="Genomic_DNA"/>
</dbReference>
<comment type="similarity">
    <text evidence="2">Belongs to the sterol desaturase family.</text>
</comment>
<keyword evidence="5 6" id="KW-0472">Membrane</keyword>
<feature type="transmembrane region" description="Helical" evidence="6">
    <location>
        <begin position="29"/>
        <end position="49"/>
    </location>
</feature>
<evidence type="ECO:0000259" key="7">
    <source>
        <dbReference type="Pfam" id="PF04116"/>
    </source>
</evidence>
<feature type="transmembrane region" description="Helical" evidence="6">
    <location>
        <begin position="197"/>
        <end position="216"/>
    </location>
</feature>
<evidence type="ECO:0000313" key="8">
    <source>
        <dbReference type="EMBL" id="KAK9918497.1"/>
    </source>
</evidence>
<evidence type="ECO:0000313" key="9">
    <source>
        <dbReference type="Proteomes" id="UP001491310"/>
    </source>
</evidence>
<dbReference type="InterPro" id="IPR006694">
    <property type="entry name" value="Fatty_acid_hydroxylase"/>
</dbReference>
<evidence type="ECO:0000256" key="6">
    <source>
        <dbReference type="SAM" id="Phobius"/>
    </source>
</evidence>
<evidence type="ECO:0000256" key="1">
    <source>
        <dbReference type="ARBA" id="ARBA00004370"/>
    </source>
</evidence>
<gene>
    <name evidence="8" type="ORF">WJX75_004498</name>
</gene>
<keyword evidence="3 6" id="KW-0812">Transmembrane</keyword>
<comment type="subcellular location">
    <subcellularLocation>
        <location evidence="1">Membrane</location>
    </subcellularLocation>
</comment>
<evidence type="ECO:0000256" key="4">
    <source>
        <dbReference type="ARBA" id="ARBA00022989"/>
    </source>
</evidence>
<feature type="transmembrane region" description="Helical" evidence="6">
    <location>
        <begin position="159"/>
        <end position="191"/>
    </location>
</feature>
<dbReference type="Pfam" id="PF04116">
    <property type="entry name" value="FA_hydroxylase"/>
    <property type="match status" value="1"/>
</dbReference>
<accession>A0ABR2Z3F0</accession>
<evidence type="ECO:0000256" key="5">
    <source>
        <dbReference type="ARBA" id="ARBA00023136"/>
    </source>
</evidence>
<evidence type="ECO:0000256" key="3">
    <source>
        <dbReference type="ARBA" id="ARBA00022692"/>
    </source>
</evidence>
<comment type="caution">
    <text evidence="8">The sequence shown here is derived from an EMBL/GenBank/DDBJ whole genome shotgun (WGS) entry which is preliminary data.</text>
</comment>
<dbReference type="InterPro" id="IPR050307">
    <property type="entry name" value="Sterol_Desaturase_Related"/>
</dbReference>